<organism evidence="1">
    <name type="scientific">Salix viminalis</name>
    <name type="common">Common osier</name>
    <name type="synonym">Basket willow</name>
    <dbReference type="NCBI Taxonomy" id="40686"/>
    <lineage>
        <taxon>Eukaryota</taxon>
        <taxon>Viridiplantae</taxon>
        <taxon>Streptophyta</taxon>
        <taxon>Embryophyta</taxon>
        <taxon>Tracheophyta</taxon>
        <taxon>Spermatophyta</taxon>
        <taxon>Magnoliopsida</taxon>
        <taxon>eudicotyledons</taxon>
        <taxon>Gunneridae</taxon>
        <taxon>Pentapetalae</taxon>
        <taxon>rosids</taxon>
        <taxon>fabids</taxon>
        <taxon>Malpighiales</taxon>
        <taxon>Salicaceae</taxon>
        <taxon>Saliceae</taxon>
        <taxon>Salix</taxon>
    </lineage>
</organism>
<dbReference type="EMBL" id="CAADRP010001852">
    <property type="protein sequence ID" value="VFU54768.1"/>
    <property type="molecule type" value="Genomic_DNA"/>
</dbReference>
<gene>
    <name evidence="1" type="ORF">SVIM_LOCUS385026</name>
</gene>
<dbReference type="AlphaFoldDB" id="A0A6N2MQP2"/>
<accession>A0A6N2MQP2</accession>
<reference evidence="1" key="1">
    <citation type="submission" date="2019-03" db="EMBL/GenBank/DDBJ databases">
        <authorList>
            <person name="Mank J."/>
            <person name="Almeida P."/>
        </authorList>
    </citation>
    <scope>NUCLEOTIDE SEQUENCE</scope>
    <source>
        <strain evidence="1">78183</strain>
    </source>
</reference>
<name>A0A6N2MQP2_SALVM</name>
<protein>
    <submittedName>
        <fullName evidence="1">Uncharacterized protein</fullName>
    </submittedName>
</protein>
<evidence type="ECO:0000313" key="1">
    <source>
        <dbReference type="EMBL" id="VFU54768.1"/>
    </source>
</evidence>
<sequence>MRARRHIHLNLVGRWWQVMQWIGNRSDSWMRYGHKESQLIIFNIVLIRSLCPHPQSFCVVLAATVNDTGICRAPTLAGMLNS</sequence>
<proteinExistence type="predicted"/>